<accession>A0A183BFR6</accession>
<evidence type="ECO:0000313" key="3">
    <source>
        <dbReference type="Proteomes" id="UP000272942"/>
    </source>
</evidence>
<organism evidence="4">
    <name type="scientific">Echinostoma caproni</name>
    <dbReference type="NCBI Taxonomy" id="27848"/>
    <lineage>
        <taxon>Eukaryota</taxon>
        <taxon>Metazoa</taxon>
        <taxon>Spiralia</taxon>
        <taxon>Lophotrochozoa</taxon>
        <taxon>Platyhelminthes</taxon>
        <taxon>Trematoda</taxon>
        <taxon>Digenea</taxon>
        <taxon>Plagiorchiida</taxon>
        <taxon>Echinostomata</taxon>
        <taxon>Echinostomatoidea</taxon>
        <taxon>Echinostomatidae</taxon>
        <taxon>Echinostoma</taxon>
    </lineage>
</organism>
<dbReference type="AlphaFoldDB" id="A0A183BFR6"/>
<keyword evidence="3" id="KW-1185">Reference proteome</keyword>
<evidence type="ECO:0000313" key="4">
    <source>
        <dbReference type="WBParaSite" id="ECPE_0001809901-mRNA-1"/>
    </source>
</evidence>
<reference evidence="2 3" key="2">
    <citation type="submission" date="2018-11" db="EMBL/GenBank/DDBJ databases">
        <authorList>
            <consortium name="Pathogen Informatics"/>
        </authorList>
    </citation>
    <scope>NUCLEOTIDE SEQUENCE [LARGE SCALE GENOMIC DNA]</scope>
    <source>
        <strain evidence="2 3">Egypt</strain>
    </source>
</reference>
<sequence length="72" mass="7830">MLTENKRNLPPPSENPVARGRFKSTDLGGRTGRTVGSEGLGRKPKLAVGPTLLGKRTGPLEYTICELERTRP</sequence>
<feature type="region of interest" description="Disordered" evidence="1">
    <location>
        <begin position="1"/>
        <end position="52"/>
    </location>
</feature>
<dbReference type="EMBL" id="UZAN01074125">
    <property type="protein sequence ID" value="VDP95471.1"/>
    <property type="molecule type" value="Genomic_DNA"/>
</dbReference>
<evidence type="ECO:0000256" key="1">
    <source>
        <dbReference type="SAM" id="MobiDB-lite"/>
    </source>
</evidence>
<evidence type="ECO:0000313" key="2">
    <source>
        <dbReference type="EMBL" id="VDP95471.1"/>
    </source>
</evidence>
<proteinExistence type="predicted"/>
<gene>
    <name evidence="2" type="ORF">ECPE_LOCUS18051</name>
</gene>
<reference evidence="4" key="1">
    <citation type="submission" date="2016-06" db="UniProtKB">
        <authorList>
            <consortium name="WormBaseParasite"/>
        </authorList>
    </citation>
    <scope>IDENTIFICATION</scope>
</reference>
<dbReference type="WBParaSite" id="ECPE_0001809901-mRNA-1">
    <property type="protein sequence ID" value="ECPE_0001809901-mRNA-1"/>
    <property type="gene ID" value="ECPE_0001809901"/>
</dbReference>
<name>A0A183BFR6_9TREM</name>
<dbReference type="Proteomes" id="UP000272942">
    <property type="component" value="Unassembled WGS sequence"/>
</dbReference>
<protein>
    <submittedName>
        <fullName evidence="2 4">Uncharacterized protein</fullName>
    </submittedName>
</protein>